<dbReference type="Pfam" id="PF04883">
    <property type="entry name" value="HK97-gp10_like"/>
    <property type="match status" value="1"/>
</dbReference>
<dbReference type="InterPro" id="IPR010064">
    <property type="entry name" value="HK97-gp10_tail"/>
</dbReference>
<evidence type="ECO:0000313" key="1">
    <source>
        <dbReference type="EMBL" id="DAF88394.1"/>
    </source>
</evidence>
<dbReference type="EMBL" id="BK015985">
    <property type="protein sequence ID" value="DAF88394.1"/>
    <property type="molecule type" value="Genomic_DNA"/>
</dbReference>
<organism evidence="1">
    <name type="scientific">Siphoviridae sp. ctdHi7</name>
    <dbReference type="NCBI Taxonomy" id="2825577"/>
    <lineage>
        <taxon>Viruses</taxon>
        <taxon>Duplodnaviria</taxon>
        <taxon>Heunggongvirae</taxon>
        <taxon>Uroviricota</taxon>
        <taxon>Caudoviricetes</taxon>
    </lineage>
</organism>
<protein>
    <submittedName>
        <fullName evidence="1">Type I neck protein</fullName>
    </submittedName>
</protein>
<name>A0A8S5U1T7_9CAUD</name>
<reference evidence="1" key="1">
    <citation type="journal article" date="2021" name="Proc. Natl. Acad. Sci. U.S.A.">
        <title>A Catalog of Tens of Thousands of Viruses from Human Metagenomes Reveals Hidden Associations with Chronic Diseases.</title>
        <authorList>
            <person name="Tisza M.J."/>
            <person name="Buck C.B."/>
        </authorList>
    </citation>
    <scope>NUCLEOTIDE SEQUENCE</scope>
    <source>
        <strain evidence="1">CtdHi7</strain>
    </source>
</reference>
<accession>A0A8S5U1T7</accession>
<sequence>MKYVDFDTAGADKFFDALEAAARGGFRKELELFLEGLGNEFLRIVEDEIIRRKVLDTRLLLASFHKGDGNNLWELTEGNLTLEVGSTLEYAGYVNDGHWTNPKGVDRRFVPGYWQGDRFIYDPTAEGGMVLKQHFVDGKPYFDSALRILDKMLPEFLDKKLQEWLDNYF</sequence>
<proteinExistence type="predicted"/>